<protein>
    <submittedName>
        <fullName evidence="1">Uncharacterized protein</fullName>
    </submittedName>
</protein>
<dbReference type="OrthoDB" id="5836254at2759"/>
<sequence>MEKENASMIKCFVCDSMYVPQNVCIECNEPFHTECGADLDLPLCKLCSDKKVADTERRGCKQGLEKQADKMLTQSQWKLPVVNIGDNVLINIPEVDRGRLAPPNILAIIMDKTDQDLYILGTKNGKLKRLYSQNEFQLSPSVFLSLSEIPSGSSVNVREEAKLSSGSKQGFVPCSCLKGCQTKACRCVKLNIKCNLKCHKSYSCKN</sequence>
<reference evidence="1" key="1">
    <citation type="submission" date="2022-01" db="EMBL/GenBank/DDBJ databases">
        <authorList>
            <person name="King R."/>
        </authorList>
    </citation>
    <scope>NUCLEOTIDE SEQUENCE</scope>
</reference>
<name>A0A9P0CK05_9CUCU</name>
<dbReference type="EMBL" id="OV651822">
    <property type="protein sequence ID" value="CAH1100890.1"/>
    <property type="molecule type" value="Genomic_DNA"/>
</dbReference>
<keyword evidence="2" id="KW-1185">Reference proteome</keyword>
<accession>A0A9P0CK05</accession>
<proteinExistence type="predicted"/>
<evidence type="ECO:0000313" key="2">
    <source>
        <dbReference type="Proteomes" id="UP001153636"/>
    </source>
</evidence>
<dbReference type="Proteomes" id="UP001153636">
    <property type="component" value="Chromosome 10"/>
</dbReference>
<organism evidence="1 2">
    <name type="scientific">Psylliodes chrysocephalus</name>
    <dbReference type="NCBI Taxonomy" id="3402493"/>
    <lineage>
        <taxon>Eukaryota</taxon>
        <taxon>Metazoa</taxon>
        <taxon>Ecdysozoa</taxon>
        <taxon>Arthropoda</taxon>
        <taxon>Hexapoda</taxon>
        <taxon>Insecta</taxon>
        <taxon>Pterygota</taxon>
        <taxon>Neoptera</taxon>
        <taxon>Endopterygota</taxon>
        <taxon>Coleoptera</taxon>
        <taxon>Polyphaga</taxon>
        <taxon>Cucujiformia</taxon>
        <taxon>Chrysomeloidea</taxon>
        <taxon>Chrysomelidae</taxon>
        <taxon>Galerucinae</taxon>
        <taxon>Alticini</taxon>
        <taxon>Psylliodes</taxon>
    </lineage>
</organism>
<gene>
    <name evidence="1" type="ORF">PSYICH_LOCUS1582</name>
</gene>
<dbReference type="AlphaFoldDB" id="A0A9P0CK05"/>
<evidence type="ECO:0000313" key="1">
    <source>
        <dbReference type="EMBL" id="CAH1100890.1"/>
    </source>
</evidence>